<evidence type="ECO:0000256" key="2">
    <source>
        <dbReference type="ARBA" id="ARBA00022475"/>
    </source>
</evidence>
<dbReference type="CDD" id="cd07340">
    <property type="entry name" value="M48B_Htpx_like"/>
    <property type="match status" value="1"/>
</dbReference>
<dbReference type="InterPro" id="IPR050083">
    <property type="entry name" value="HtpX_protease"/>
</dbReference>
<gene>
    <name evidence="13" type="ORF">H8Q88_15160</name>
</gene>
<accession>A0A9X0UJU0</accession>
<dbReference type="PANTHER" id="PTHR43221">
    <property type="entry name" value="PROTEASE HTPX"/>
    <property type="match status" value="1"/>
</dbReference>
<dbReference type="PANTHER" id="PTHR43221:SF2">
    <property type="entry name" value="PROTEASE HTPX HOMOLOG"/>
    <property type="match status" value="1"/>
</dbReference>
<keyword evidence="7" id="KW-0862">Zinc</keyword>
<evidence type="ECO:0000256" key="7">
    <source>
        <dbReference type="ARBA" id="ARBA00022833"/>
    </source>
</evidence>
<reference evidence="13" key="1">
    <citation type="submission" date="2020-08" db="EMBL/GenBank/DDBJ databases">
        <title>Genome Sequencing and Pan-Genome Analysis of Migratory bird Vibrio Strains, Inner Mongolia.</title>
        <authorList>
            <person name="Zheng L."/>
        </authorList>
    </citation>
    <scope>NUCLEOTIDE SEQUENCE</scope>
    <source>
        <strain evidence="13">M13F</strain>
    </source>
</reference>
<evidence type="ECO:0000256" key="1">
    <source>
        <dbReference type="ARBA" id="ARBA00001947"/>
    </source>
</evidence>
<keyword evidence="10 11" id="KW-0472">Membrane</keyword>
<keyword evidence="8 11" id="KW-1133">Transmembrane helix</keyword>
<keyword evidence="3" id="KW-0645">Protease</keyword>
<dbReference type="Pfam" id="PF01435">
    <property type="entry name" value="Peptidase_M48"/>
    <property type="match status" value="1"/>
</dbReference>
<feature type="domain" description="Peptidase M48" evidence="12">
    <location>
        <begin position="105"/>
        <end position="330"/>
    </location>
</feature>
<dbReference type="Gene3D" id="3.30.2010.10">
    <property type="entry name" value="Metalloproteases ('zincins'), catalytic domain"/>
    <property type="match status" value="1"/>
</dbReference>
<proteinExistence type="predicted"/>
<keyword evidence="2" id="KW-1003">Cell membrane</keyword>
<dbReference type="GO" id="GO:0006508">
    <property type="term" value="P:proteolysis"/>
    <property type="evidence" value="ECO:0007669"/>
    <property type="project" value="UniProtKB-KW"/>
</dbReference>
<protein>
    <submittedName>
        <fullName evidence="13">M48 family metallopeptidase</fullName>
    </submittedName>
</protein>
<keyword evidence="9" id="KW-0482">Metalloprotease</keyword>
<organism evidence="13 14">
    <name type="scientific">Vibrio metschnikovii</name>
    <dbReference type="NCBI Taxonomy" id="28172"/>
    <lineage>
        <taxon>Bacteria</taxon>
        <taxon>Pseudomonadati</taxon>
        <taxon>Pseudomonadota</taxon>
        <taxon>Gammaproteobacteria</taxon>
        <taxon>Vibrionales</taxon>
        <taxon>Vibrionaceae</taxon>
        <taxon>Vibrio</taxon>
    </lineage>
</organism>
<evidence type="ECO:0000259" key="12">
    <source>
        <dbReference type="Pfam" id="PF01435"/>
    </source>
</evidence>
<keyword evidence="4 11" id="KW-0812">Transmembrane</keyword>
<evidence type="ECO:0000313" key="13">
    <source>
        <dbReference type="EMBL" id="MBC5852246.1"/>
    </source>
</evidence>
<feature type="transmembrane region" description="Helical" evidence="11">
    <location>
        <begin position="53"/>
        <end position="74"/>
    </location>
</feature>
<evidence type="ECO:0000256" key="4">
    <source>
        <dbReference type="ARBA" id="ARBA00022692"/>
    </source>
</evidence>
<comment type="cofactor">
    <cofactor evidence="1">
        <name>Zn(2+)</name>
        <dbReference type="ChEBI" id="CHEBI:29105"/>
    </cofactor>
</comment>
<evidence type="ECO:0000256" key="3">
    <source>
        <dbReference type="ARBA" id="ARBA00022670"/>
    </source>
</evidence>
<evidence type="ECO:0000256" key="8">
    <source>
        <dbReference type="ARBA" id="ARBA00022989"/>
    </source>
</evidence>
<dbReference type="InterPro" id="IPR001915">
    <property type="entry name" value="Peptidase_M48"/>
</dbReference>
<evidence type="ECO:0000256" key="5">
    <source>
        <dbReference type="ARBA" id="ARBA00022723"/>
    </source>
</evidence>
<feature type="transmembrane region" description="Helical" evidence="11">
    <location>
        <begin position="186"/>
        <end position="204"/>
    </location>
</feature>
<dbReference type="GO" id="GO:0004222">
    <property type="term" value="F:metalloendopeptidase activity"/>
    <property type="evidence" value="ECO:0007669"/>
    <property type="project" value="InterPro"/>
</dbReference>
<keyword evidence="6" id="KW-0378">Hydrolase</keyword>
<evidence type="ECO:0000256" key="11">
    <source>
        <dbReference type="SAM" id="Phobius"/>
    </source>
</evidence>
<dbReference type="GO" id="GO:0046872">
    <property type="term" value="F:metal ion binding"/>
    <property type="evidence" value="ECO:0007669"/>
    <property type="project" value="UniProtKB-KW"/>
</dbReference>
<sequence length="631" mass="69436">MDFFQHQDTARQQTRRLVLLLAFTMLSITALLSLGSMFIYLSVSHASLDWQTAIRLSLLCFAALSLVIGLSAWLRLYDLQKQGGCSVAESLGGQLIASDTTHPKHRQLLNVVEEMAIAAGIAVPQVYLLEHEQGINAFAAGMSIDDAVIGITQGALDNFNRDELQGVIAHEFSHILNGDMRLNTRLIGLLFGITCVAYFGHLIVDSLSRSRRRTIRRSSDSDKGVAALFAIGVVCIVFGWIGTLFGSMIKAAISRQREFLADASAVQFTRNDQGIAGALKKIAGYSPGSTLSAKASDEISHMMFGQSRRSGLAALFATHPPLEERIRRIEPYWDGSVQSVNEHQTRSFADSSVSGFAASASSAPAASSTISTSAELCASGQTLISQLPQPLIAMAREPYSARFVAFSLIFDGSEAQRHIIKQHIPMVSQATILPWLDYAIPTHLRLPLLELSIPALKSLSEGQRHRLCEVLRELSLTDHHYSLAEWCVINLLEKQLLPTLGHTRQNKSLQQLTSSVYWLLRELAWVCHDERQGAQIAFDNALRHLSLPVIPLEPAENNWPLSRTALELLLQLKERERAQVVKACRLAIESNGKVTVAEGELYRVIACFLEVPEPPLNLSVEGNLHSHSTIV</sequence>
<feature type="transmembrane region" description="Helical" evidence="11">
    <location>
        <begin position="17"/>
        <end position="41"/>
    </location>
</feature>
<evidence type="ECO:0000313" key="14">
    <source>
        <dbReference type="Proteomes" id="UP000615796"/>
    </source>
</evidence>
<name>A0A9X0UJU0_VIBME</name>
<keyword evidence="14" id="KW-1185">Reference proteome</keyword>
<comment type="caution">
    <text evidence="13">The sequence shown here is derived from an EMBL/GenBank/DDBJ whole genome shotgun (WGS) entry which is preliminary data.</text>
</comment>
<dbReference type="RefSeq" id="WP_187026750.1">
    <property type="nucleotide sequence ID" value="NZ_JACRUP010000011.1"/>
</dbReference>
<evidence type="ECO:0000256" key="9">
    <source>
        <dbReference type="ARBA" id="ARBA00023049"/>
    </source>
</evidence>
<dbReference type="AlphaFoldDB" id="A0A9X0UJU0"/>
<evidence type="ECO:0000256" key="6">
    <source>
        <dbReference type="ARBA" id="ARBA00022801"/>
    </source>
</evidence>
<evidence type="ECO:0000256" key="10">
    <source>
        <dbReference type="ARBA" id="ARBA00023136"/>
    </source>
</evidence>
<feature type="transmembrane region" description="Helical" evidence="11">
    <location>
        <begin position="224"/>
        <end position="249"/>
    </location>
</feature>
<dbReference type="EMBL" id="JACRUP010000011">
    <property type="protein sequence ID" value="MBC5852246.1"/>
    <property type="molecule type" value="Genomic_DNA"/>
</dbReference>
<dbReference type="Proteomes" id="UP000615796">
    <property type="component" value="Unassembled WGS sequence"/>
</dbReference>
<keyword evidence="5" id="KW-0479">Metal-binding</keyword>